<proteinExistence type="predicted"/>
<evidence type="ECO:0000313" key="4">
    <source>
        <dbReference type="Proteomes" id="UP000596977"/>
    </source>
</evidence>
<dbReference type="PROSITE" id="PS50234">
    <property type="entry name" value="VWFA"/>
    <property type="match status" value="1"/>
</dbReference>
<dbReference type="OrthoDB" id="9783818at2"/>
<organism evidence="3 4">
    <name type="scientific">Pelagibacterium lentulum</name>
    <dbReference type="NCBI Taxonomy" id="2029865"/>
    <lineage>
        <taxon>Bacteria</taxon>
        <taxon>Pseudomonadati</taxon>
        <taxon>Pseudomonadota</taxon>
        <taxon>Alphaproteobacteria</taxon>
        <taxon>Hyphomicrobiales</taxon>
        <taxon>Devosiaceae</taxon>
        <taxon>Pelagibacterium</taxon>
    </lineage>
</organism>
<keyword evidence="4" id="KW-1185">Reference proteome</keyword>
<gene>
    <name evidence="3" type="ORF">GCM10011499_21000</name>
</gene>
<dbReference type="Gene3D" id="3.40.50.410">
    <property type="entry name" value="von Willebrand factor, type A domain"/>
    <property type="match status" value="1"/>
</dbReference>
<protein>
    <recommendedName>
        <fullName evidence="2">VWFA domain-containing protein</fullName>
    </recommendedName>
</protein>
<sequence>MKPAIRTSLAFLLLAGGSLGAVHAAEDVMVVYDASGSMWGQIDGVSKIEIARNVMAGLVNAWPADTNLGLVAFGHRRQGDCGDIETIIEPQPISPATYLDAVNAITPHGRTPLSAAVEHAAEALAYRDNPATVVLISDGIENCQADPCALAAQLAQQGVAFTTHVIGFDIASDDHEKLACIAENTGGIFVPADDAQQLAAAVAQVQSVIEAQPEPEPAPEPEPDPAIEVSVKAPHTVTVGARFTVGWTPTIAANDYLTIVEAGAREGSYGNYARARDHDEVELTAPSEVGVYEVRYVLDQDGRTMGTAYVEVIESVVILSAPEQVETGARFDVSWAQSVNSNDYITIVDVSAREGSYGNYIRVRDDSEGTLTAPAEPGLYEVRYVLAEGGVTQAGVLVQVTDAEQAVSGPEQVTTGSRFPISWSRAINPNDYVTIVALGAAEGSYGNYIRVRDSSEGELTAPPETGLYELRYVLAEGGRTMASAPIEVTAAEVTVSAPGQAAAGSRIAVSWSGTVNANDYVTIVSMGANEGSYGNYARVRSDTQGELVAPSEPGFYEVRYVLAEGGVTLASAPLELIDSEVIVTGPGTVRAGTQISVSWSNTVNSNDYVAVVPAGSESGSLGASYKRVRSDTQATFTAPDEPGFYEVRYVLDAGRRLIASDTFEVVAADAPLDEGAGLSAPSSAAPGASVTVTWTGDAENARVSLARADQADFSWIEAQPANAEKATKFTMPDAPGSYEFRFLDIGNQAVLGRSIIEVQ</sequence>
<dbReference type="Proteomes" id="UP000596977">
    <property type="component" value="Unassembled WGS sequence"/>
</dbReference>
<name>A0A916VXE8_9HYPH</name>
<feature type="domain" description="VWFA" evidence="2">
    <location>
        <begin position="27"/>
        <end position="205"/>
    </location>
</feature>
<comment type="caution">
    <text evidence="3">The sequence shown here is derived from an EMBL/GenBank/DDBJ whole genome shotgun (WGS) entry which is preliminary data.</text>
</comment>
<evidence type="ECO:0000259" key="2">
    <source>
        <dbReference type="PROSITE" id="PS50234"/>
    </source>
</evidence>
<dbReference type="InterPro" id="IPR036465">
    <property type="entry name" value="vWFA_dom_sf"/>
</dbReference>
<dbReference type="SMART" id="SM00327">
    <property type="entry name" value="VWA"/>
    <property type="match status" value="1"/>
</dbReference>
<accession>A0A916VXE8</accession>
<dbReference type="EMBL" id="BMKB01000003">
    <property type="protein sequence ID" value="GGA50795.1"/>
    <property type="molecule type" value="Genomic_DNA"/>
</dbReference>
<dbReference type="InterPro" id="IPR002035">
    <property type="entry name" value="VWF_A"/>
</dbReference>
<dbReference type="RefSeq" id="WP_127072984.1">
    <property type="nucleotide sequence ID" value="NZ_BMKB01000003.1"/>
</dbReference>
<dbReference type="Pfam" id="PF13519">
    <property type="entry name" value="VWA_2"/>
    <property type="match status" value="1"/>
</dbReference>
<evidence type="ECO:0000256" key="1">
    <source>
        <dbReference type="SAM" id="SignalP"/>
    </source>
</evidence>
<evidence type="ECO:0000313" key="3">
    <source>
        <dbReference type="EMBL" id="GGA50795.1"/>
    </source>
</evidence>
<dbReference type="SUPFAM" id="SSF53300">
    <property type="entry name" value="vWA-like"/>
    <property type="match status" value="1"/>
</dbReference>
<dbReference type="AlphaFoldDB" id="A0A916VXE8"/>
<reference evidence="3 4" key="1">
    <citation type="journal article" date="2014" name="Int. J. Syst. Evol. Microbiol.">
        <title>Complete genome sequence of Corynebacterium casei LMG S-19264T (=DSM 44701T), isolated from a smear-ripened cheese.</title>
        <authorList>
            <consortium name="US DOE Joint Genome Institute (JGI-PGF)"/>
            <person name="Walter F."/>
            <person name="Albersmeier A."/>
            <person name="Kalinowski J."/>
            <person name="Ruckert C."/>
        </authorList>
    </citation>
    <scope>NUCLEOTIDE SEQUENCE [LARGE SCALE GENOMIC DNA]</scope>
    <source>
        <strain evidence="3 4">CGMCC 1.15896</strain>
    </source>
</reference>
<feature type="signal peptide" evidence="1">
    <location>
        <begin position="1"/>
        <end position="24"/>
    </location>
</feature>
<keyword evidence="1" id="KW-0732">Signal</keyword>
<feature type="chain" id="PRO_5037158012" description="VWFA domain-containing protein" evidence="1">
    <location>
        <begin position="25"/>
        <end position="759"/>
    </location>
</feature>